<dbReference type="CDD" id="cd00082">
    <property type="entry name" value="HisKA"/>
    <property type="match status" value="1"/>
</dbReference>
<sequence>MLLGIAVDIETAQSDEQQTRKSQGLGEASAARSAASIHGSLRQSHEFSLIQVSAEFRALRSTVLRLWLPGVDDMSESTVREVVRFNESIDQALAESIVAYGDASTHARQLFLAVLGHDLRSPLANMALTGEMLAREGLSAQQLAQLAKTVQRSSRVMKGMVDDLLGYTRTQLGKGLSITQGRCDLAEALDAAIADAAATYPQTCYELEVTGGPAGHYDATRLHQLFVNLLVNAAQHGARSRPVTVKATATPGCNRIRITNQGTAIPEAALKAIFKPLVQLADDDTSDTRPKTSLGLGLFIAREIAEGHGGRVSVESDEVRGTTFTVELPRDE</sequence>
<dbReference type="SMART" id="SM00388">
    <property type="entry name" value="HisKA"/>
    <property type="match status" value="1"/>
</dbReference>
<dbReference type="PRINTS" id="PR00344">
    <property type="entry name" value="BCTRLSENSOR"/>
</dbReference>
<dbReference type="Pfam" id="PF00512">
    <property type="entry name" value="HisKA"/>
    <property type="match status" value="1"/>
</dbReference>
<dbReference type="CDD" id="cd00075">
    <property type="entry name" value="HATPase"/>
    <property type="match status" value="1"/>
</dbReference>
<evidence type="ECO:0000256" key="4">
    <source>
        <dbReference type="ARBA" id="ARBA00022679"/>
    </source>
</evidence>
<dbReference type="Gene3D" id="1.10.287.130">
    <property type="match status" value="1"/>
</dbReference>
<dbReference type="PANTHER" id="PTHR42878:SF13">
    <property type="entry name" value="HISTIDINE KINASE"/>
    <property type="match status" value="1"/>
</dbReference>
<dbReference type="SMART" id="SM00387">
    <property type="entry name" value="HATPase_c"/>
    <property type="match status" value="1"/>
</dbReference>
<keyword evidence="4" id="KW-0808">Transferase</keyword>
<dbReference type="InterPro" id="IPR005467">
    <property type="entry name" value="His_kinase_dom"/>
</dbReference>
<dbReference type="PANTHER" id="PTHR42878">
    <property type="entry name" value="TWO-COMPONENT HISTIDINE KINASE"/>
    <property type="match status" value="1"/>
</dbReference>
<evidence type="ECO:0000313" key="8">
    <source>
        <dbReference type="Proteomes" id="UP001589896"/>
    </source>
</evidence>
<dbReference type="SUPFAM" id="SSF55874">
    <property type="entry name" value="ATPase domain of HSP90 chaperone/DNA topoisomerase II/histidine kinase"/>
    <property type="match status" value="1"/>
</dbReference>
<comment type="caution">
    <text evidence="7">The sequence shown here is derived from an EMBL/GenBank/DDBJ whole genome shotgun (WGS) entry which is preliminary data.</text>
</comment>
<dbReference type="InterPro" id="IPR003594">
    <property type="entry name" value="HATPase_dom"/>
</dbReference>
<comment type="catalytic activity">
    <reaction evidence="1">
        <text>ATP + protein L-histidine = ADP + protein N-phospho-L-histidine.</text>
        <dbReference type="EC" id="2.7.13.3"/>
    </reaction>
</comment>
<dbReference type="GO" id="GO:0016301">
    <property type="term" value="F:kinase activity"/>
    <property type="evidence" value="ECO:0007669"/>
    <property type="project" value="UniProtKB-KW"/>
</dbReference>
<dbReference type="EMBL" id="JBHLTG010000001">
    <property type="protein sequence ID" value="MFC0676729.1"/>
    <property type="molecule type" value="Genomic_DNA"/>
</dbReference>
<protein>
    <recommendedName>
        <fullName evidence="2">histidine kinase</fullName>
        <ecNumber evidence="2">2.7.13.3</ecNumber>
    </recommendedName>
</protein>
<gene>
    <name evidence="7" type="ORF">ACFFGH_02530</name>
</gene>
<dbReference type="Gene3D" id="3.30.565.10">
    <property type="entry name" value="Histidine kinase-like ATPase, C-terminal domain"/>
    <property type="match status" value="1"/>
</dbReference>
<feature type="domain" description="Histidine kinase" evidence="6">
    <location>
        <begin position="114"/>
        <end position="332"/>
    </location>
</feature>
<keyword evidence="8" id="KW-1185">Reference proteome</keyword>
<dbReference type="SUPFAM" id="SSF47384">
    <property type="entry name" value="Homodimeric domain of signal transducing histidine kinase"/>
    <property type="match status" value="1"/>
</dbReference>
<dbReference type="Pfam" id="PF02518">
    <property type="entry name" value="HATPase_c"/>
    <property type="match status" value="1"/>
</dbReference>
<accession>A0ABV6RIC0</accession>
<proteinExistence type="predicted"/>
<organism evidence="7 8">
    <name type="scientific">Lysobacter korlensis</name>
    <dbReference type="NCBI Taxonomy" id="553636"/>
    <lineage>
        <taxon>Bacteria</taxon>
        <taxon>Pseudomonadati</taxon>
        <taxon>Pseudomonadota</taxon>
        <taxon>Gammaproteobacteria</taxon>
        <taxon>Lysobacterales</taxon>
        <taxon>Lysobacteraceae</taxon>
        <taxon>Lysobacter</taxon>
    </lineage>
</organism>
<evidence type="ECO:0000256" key="5">
    <source>
        <dbReference type="ARBA" id="ARBA00022777"/>
    </source>
</evidence>
<dbReference type="InterPro" id="IPR036890">
    <property type="entry name" value="HATPase_C_sf"/>
</dbReference>
<evidence type="ECO:0000313" key="7">
    <source>
        <dbReference type="EMBL" id="MFC0676729.1"/>
    </source>
</evidence>
<dbReference type="EC" id="2.7.13.3" evidence="2"/>
<dbReference type="PROSITE" id="PS50109">
    <property type="entry name" value="HIS_KIN"/>
    <property type="match status" value="1"/>
</dbReference>
<keyword evidence="3" id="KW-0597">Phosphoprotein</keyword>
<dbReference type="InterPro" id="IPR004358">
    <property type="entry name" value="Sig_transdc_His_kin-like_C"/>
</dbReference>
<dbReference type="InterPro" id="IPR003661">
    <property type="entry name" value="HisK_dim/P_dom"/>
</dbReference>
<dbReference type="Proteomes" id="UP001589896">
    <property type="component" value="Unassembled WGS sequence"/>
</dbReference>
<reference evidence="7 8" key="1">
    <citation type="submission" date="2024-09" db="EMBL/GenBank/DDBJ databases">
        <authorList>
            <person name="Sun Q."/>
            <person name="Mori K."/>
        </authorList>
    </citation>
    <scope>NUCLEOTIDE SEQUENCE [LARGE SCALE GENOMIC DNA]</scope>
    <source>
        <strain evidence="7 8">KCTC 23076</strain>
    </source>
</reference>
<evidence type="ECO:0000259" key="6">
    <source>
        <dbReference type="PROSITE" id="PS50109"/>
    </source>
</evidence>
<evidence type="ECO:0000256" key="1">
    <source>
        <dbReference type="ARBA" id="ARBA00000085"/>
    </source>
</evidence>
<name>A0ABV6RIC0_9GAMM</name>
<dbReference type="InterPro" id="IPR050351">
    <property type="entry name" value="BphY/WalK/GraS-like"/>
</dbReference>
<evidence type="ECO:0000256" key="3">
    <source>
        <dbReference type="ARBA" id="ARBA00022553"/>
    </source>
</evidence>
<dbReference type="InterPro" id="IPR036097">
    <property type="entry name" value="HisK_dim/P_sf"/>
</dbReference>
<keyword evidence="5 7" id="KW-0418">Kinase</keyword>
<evidence type="ECO:0000256" key="2">
    <source>
        <dbReference type="ARBA" id="ARBA00012438"/>
    </source>
</evidence>